<protein>
    <recommendedName>
        <fullName evidence="2">Phage protein</fullName>
    </recommendedName>
</protein>
<evidence type="ECO:0000313" key="1">
    <source>
        <dbReference type="EMBL" id="XCD03087.1"/>
    </source>
</evidence>
<sequence>MIDNYDKIKEYVLLLSGQEDSPKLDFQINMIIDECLAYCYRKDVPEQMERPLADVIVNELNRKGIFTIDGDITSYKEGDMQVTFGGISTNSTGLKYNGKLEAFKLIIGVVDNV</sequence>
<name>A0AAU8AUH0_9VIRU</name>
<reference evidence="1" key="1">
    <citation type="submission" date="2024-03" db="EMBL/GenBank/DDBJ databases">
        <title>Diverse circular DNA viruses in blood, oral, and fecal samples of captive lemurs.</title>
        <authorList>
            <person name="Paietta E.N."/>
            <person name="Kraberger S."/>
            <person name="Lund M.C."/>
            <person name="Custer J.M."/>
            <person name="Vargas K.M."/>
            <person name="Ehmke E.E."/>
            <person name="Yoder A.D."/>
            <person name="Varsani A."/>
        </authorList>
    </citation>
    <scope>NUCLEOTIDE SEQUENCE</scope>
    <source>
        <strain evidence="1">Duke_17_45</strain>
    </source>
</reference>
<dbReference type="EMBL" id="PP511318">
    <property type="protein sequence ID" value="XCD03087.1"/>
    <property type="molecule type" value="Genomic_DNA"/>
</dbReference>
<accession>A0AAU8AUH0</accession>
<proteinExistence type="predicted"/>
<organism evidence="1">
    <name type="scientific">Dulem virus 31</name>
    <dbReference type="NCBI Taxonomy" id="3145749"/>
    <lineage>
        <taxon>Viruses</taxon>
        <taxon>Monodnaviria</taxon>
        <taxon>Sangervirae</taxon>
        <taxon>Phixviricota</taxon>
        <taxon>Malgrandaviricetes</taxon>
        <taxon>Petitvirales</taxon>
        <taxon>Microviridae</taxon>
        <taxon>Microvirus</taxon>
    </lineage>
</organism>
<evidence type="ECO:0008006" key="2">
    <source>
        <dbReference type="Google" id="ProtNLM"/>
    </source>
</evidence>